<evidence type="ECO:0000256" key="2">
    <source>
        <dbReference type="SAM" id="SignalP"/>
    </source>
</evidence>
<dbReference type="GO" id="GO:0055085">
    <property type="term" value="P:transmembrane transport"/>
    <property type="evidence" value="ECO:0007669"/>
    <property type="project" value="InterPro"/>
</dbReference>
<dbReference type="CDD" id="cd13666">
    <property type="entry name" value="PBP2_TRAP_DctP_like_1"/>
    <property type="match status" value="1"/>
</dbReference>
<comment type="caution">
    <text evidence="3">The sequence shown here is derived from an EMBL/GenBank/DDBJ whole genome shotgun (WGS) entry which is preliminary data.</text>
</comment>
<dbReference type="PANTHER" id="PTHR33376:SF15">
    <property type="entry name" value="BLL6794 PROTEIN"/>
    <property type="match status" value="1"/>
</dbReference>
<proteinExistence type="predicted"/>
<feature type="signal peptide" evidence="2">
    <location>
        <begin position="1"/>
        <end position="26"/>
    </location>
</feature>
<dbReference type="PANTHER" id="PTHR33376">
    <property type="match status" value="1"/>
</dbReference>
<organism evidence="3 4">
    <name type="scientific">Saccharospirillum salsuginis</name>
    <dbReference type="NCBI Taxonomy" id="418750"/>
    <lineage>
        <taxon>Bacteria</taxon>
        <taxon>Pseudomonadati</taxon>
        <taxon>Pseudomonadota</taxon>
        <taxon>Gammaproteobacteria</taxon>
        <taxon>Oceanospirillales</taxon>
        <taxon>Saccharospirillaceae</taxon>
        <taxon>Saccharospirillum</taxon>
    </lineage>
</organism>
<evidence type="ECO:0008006" key="5">
    <source>
        <dbReference type="Google" id="ProtNLM"/>
    </source>
</evidence>
<evidence type="ECO:0000256" key="1">
    <source>
        <dbReference type="ARBA" id="ARBA00022729"/>
    </source>
</evidence>
<reference evidence="3" key="1">
    <citation type="journal article" date="2014" name="Int. J. Syst. Evol. Microbiol.">
        <title>Complete genome sequence of Corynebacterium casei LMG S-19264T (=DSM 44701T), isolated from a smear-ripened cheese.</title>
        <authorList>
            <consortium name="US DOE Joint Genome Institute (JGI-PGF)"/>
            <person name="Walter F."/>
            <person name="Albersmeier A."/>
            <person name="Kalinowski J."/>
            <person name="Ruckert C."/>
        </authorList>
    </citation>
    <scope>NUCLEOTIDE SEQUENCE</scope>
    <source>
        <strain evidence="3">KCTC 22169</strain>
    </source>
</reference>
<dbReference type="EMBL" id="BMXR01000015">
    <property type="protein sequence ID" value="GGX72096.1"/>
    <property type="molecule type" value="Genomic_DNA"/>
</dbReference>
<sequence>MIRKTLLSTLPLVLAAAATLGQPALAKELRLAPGTPPAHPGHTPLFTSFQTGLDERTDGELTGRILGTEVVNLGNMRTAIRSGLADAGMFLPAYFPADLPEINLVGNLSFMGSNSQAMGAAMTEYIVTCGDCQKELAQLGVVYTSSHSSDLYQLLTTKPVRDLDDLKGLRLRAGGPQFSRWADSVGATGSNISVGETFEAISQGVLDGTIASTADLISFRLDDVVKYVTTVKLGTYHSTISHAIGRKTWADLSEDQRRTLAEASSYSSALATQRWAHEMPSQAEAAAKDSGIEFLQPSQALVDATNRFAEDDLDTVISEAESRYGMSDVAAKLERFQSLVDKWTDYAESVDNDPEQIANEVNRQVWSQVDFGSYGI</sequence>
<dbReference type="NCBIfam" id="NF037995">
    <property type="entry name" value="TRAP_S1"/>
    <property type="match status" value="1"/>
</dbReference>
<keyword evidence="1 2" id="KW-0732">Signal</keyword>
<reference evidence="3" key="2">
    <citation type="submission" date="2020-09" db="EMBL/GenBank/DDBJ databases">
        <authorList>
            <person name="Sun Q."/>
            <person name="Kim S."/>
        </authorList>
    </citation>
    <scope>NUCLEOTIDE SEQUENCE</scope>
    <source>
        <strain evidence="3">KCTC 22169</strain>
    </source>
</reference>
<evidence type="ECO:0000313" key="4">
    <source>
        <dbReference type="Proteomes" id="UP000626148"/>
    </source>
</evidence>
<keyword evidence="4" id="KW-1185">Reference proteome</keyword>
<feature type="chain" id="PRO_5037021265" description="TRAP-type C4-dicarboxylate transport system, substrate-binding protein" evidence="2">
    <location>
        <begin position="27"/>
        <end position="376"/>
    </location>
</feature>
<dbReference type="AlphaFoldDB" id="A0A918NI32"/>
<dbReference type="Proteomes" id="UP000626148">
    <property type="component" value="Unassembled WGS sequence"/>
</dbReference>
<dbReference type="Gene3D" id="3.40.190.170">
    <property type="entry name" value="Bacterial extracellular solute-binding protein, family 7"/>
    <property type="match status" value="1"/>
</dbReference>
<name>A0A918NI32_9GAMM</name>
<dbReference type="Pfam" id="PF03480">
    <property type="entry name" value="DctP"/>
    <property type="match status" value="1"/>
</dbReference>
<protein>
    <recommendedName>
        <fullName evidence="5">TRAP-type C4-dicarboxylate transport system, substrate-binding protein</fullName>
    </recommendedName>
</protein>
<gene>
    <name evidence="3" type="ORF">GCM10007392_44380</name>
</gene>
<dbReference type="InterPro" id="IPR018389">
    <property type="entry name" value="DctP_fam"/>
</dbReference>
<evidence type="ECO:0000313" key="3">
    <source>
        <dbReference type="EMBL" id="GGX72096.1"/>
    </source>
</evidence>
<accession>A0A918NI32</accession>
<dbReference type="RefSeq" id="WP_189612930.1">
    <property type="nucleotide sequence ID" value="NZ_BMXR01000015.1"/>
</dbReference>
<dbReference type="InterPro" id="IPR038404">
    <property type="entry name" value="TRAP_DctP_sf"/>
</dbReference>